<dbReference type="Proteomes" id="UP000054107">
    <property type="component" value="Unassembled WGS sequence"/>
</dbReference>
<evidence type="ECO:0000313" key="1">
    <source>
        <dbReference type="EMBL" id="CEP09673.1"/>
    </source>
</evidence>
<organism evidence="1 2">
    <name type="scientific">Parasitella parasitica</name>
    <dbReference type="NCBI Taxonomy" id="35722"/>
    <lineage>
        <taxon>Eukaryota</taxon>
        <taxon>Fungi</taxon>
        <taxon>Fungi incertae sedis</taxon>
        <taxon>Mucoromycota</taxon>
        <taxon>Mucoromycotina</taxon>
        <taxon>Mucoromycetes</taxon>
        <taxon>Mucorales</taxon>
        <taxon>Mucorineae</taxon>
        <taxon>Mucoraceae</taxon>
        <taxon>Parasitella</taxon>
    </lineage>
</organism>
<sequence length="301" mass="34342">MVTDKVILNQIQETNAERHLLDLQLESQRYKRLRETSATRVQPKRKPKIHSPDKIVFGGLKGTLGEKTLSVGYEVEINGCKSKCIALLSRNVIIDFSNADQLKLIGIKLNQLNSKSQLSIDGVDRDIPELHKGILKIENAVAGDTFLKNTESYHYTNSNERGTKMIYVHIMDQMINKPILFHRSSLNQFSEMSFLVKFWGPIIELFFNPTEYLIQWGDTNSPYLSIINLHFKLDFRLIIKDFNSDELDVTTGELARHSSITSSKMNSDFTKSALTTKAHLNAALERMPYIPPIRLKPLLPP</sequence>
<protein>
    <submittedName>
        <fullName evidence="1">Uncharacterized protein</fullName>
    </submittedName>
</protein>
<reference evidence="1 2" key="1">
    <citation type="submission" date="2014-09" db="EMBL/GenBank/DDBJ databases">
        <authorList>
            <person name="Ellenberger Sabrina"/>
        </authorList>
    </citation>
    <scope>NUCLEOTIDE SEQUENCE [LARGE SCALE GENOMIC DNA]</scope>
    <source>
        <strain evidence="1 2">CBS 412.66</strain>
    </source>
</reference>
<gene>
    <name evidence="1" type="primary">PARPA_03224.1 scaffold 7241</name>
</gene>
<dbReference type="EMBL" id="LN722188">
    <property type="protein sequence ID" value="CEP09673.1"/>
    <property type="molecule type" value="Genomic_DNA"/>
</dbReference>
<accession>A0A0B7N2P4</accession>
<dbReference type="AlphaFoldDB" id="A0A0B7N2P4"/>
<dbReference type="OrthoDB" id="2277874at2759"/>
<keyword evidence="2" id="KW-1185">Reference proteome</keyword>
<proteinExistence type="predicted"/>
<evidence type="ECO:0000313" key="2">
    <source>
        <dbReference type="Proteomes" id="UP000054107"/>
    </source>
</evidence>
<name>A0A0B7N2P4_9FUNG</name>